<dbReference type="GO" id="GO:0019139">
    <property type="term" value="F:cytokinin dehydrogenase activity"/>
    <property type="evidence" value="ECO:0007669"/>
    <property type="project" value="UniProtKB-EC"/>
</dbReference>
<dbReference type="InterPro" id="IPR016166">
    <property type="entry name" value="FAD-bd_PCMH"/>
</dbReference>
<feature type="domain" description="FAD-binding PCMH-type" evidence="9">
    <location>
        <begin position="64"/>
        <end position="244"/>
    </location>
</feature>
<dbReference type="GeneID" id="105173822"/>
<dbReference type="InterPro" id="IPR050432">
    <property type="entry name" value="FAD-linked_Oxidoreductases_BP"/>
</dbReference>
<dbReference type="Proteomes" id="UP000504604">
    <property type="component" value="Linkage group LG11"/>
</dbReference>
<evidence type="ECO:0000256" key="5">
    <source>
        <dbReference type="ARBA" id="ARBA00022827"/>
    </source>
</evidence>
<evidence type="ECO:0000259" key="9">
    <source>
        <dbReference type="PROSITE" id="PS51387"/>
    </source>
</evidence>
<evidence type="ECO:0000313" key="11">
    <source>
        <dbReference type="RefSeq" id="XP_020553289.1"/>
    </source>
</evidence>
<comment type="similarity">
    <text evidence="2">Belongs to the oxygen-dependent FAD-linked oxidoreductase family.</text>
</comment>
<dbReference type="PANTHER" id="PTHR13878:SF127">
    <property type="entry name" value="CYTOKININ DEHYDROGENASE 3"/>
    <property type="match status" value="1"/>
</dbReference>
<comment type="catalytic activity">
    <reaction evidence="7">
        <text>N(6)-dimethylallyladenine + A + H2O = 3-methyl-2-butenal + adenine + AH2</text>
        <dbReference type="Rhea" id="RHEA:13625"/>
        <dbReference type="ChEBI" id="CHEBI:13193"/>
        <dbReference type="ChEBI" id="CHEBI:15377"/>
        <dbReference type="ChEBI" id="CHEBI:15825"/>
        <dbReference type="ChEBI" id="CHEBI:16708"/>
        <dbReference type="ChEBI" id="CHEBI:17499"/>
        <dbReference type="ChEBI" id="CHEBI:17660"/>
        <dbReference type="EC" id="1.5.99.12"/>
    </reaction>
</comment>
<name>A0A8M8VAG2_SESIN</name>
<evidence type="ECO:0000256" key="8">
    <source>
        <dbReference type="SAM" id="SignalP"/>
    </source>
</evidence>
<dbReference type="Pfam" id="PF09265">
    <property type="entry name" value="Cytokin-bind"/>
    <property type="match status" value="1"/>
</dbReference>
<dbReference type="InterPro" id="IPR006094">
    <property type="entry name" value="Oxid_FAD_bind_N"/>
</dbReference>
<dbReference type="AlphaFoldDB" id="A0A8M8VAG2"/>
<dbReference type="EC" id="1.5.99.12" evidence="3"/>
<dbReference type="PROSITE" id="PS51387">
    <property type="entry name" value="FAD_PCMH"/>
    <property type="match status" value="1"/>
</dbReference>
<keyword evidence="4" id="KW-0285">Flavoprotein</keyword>
<dbReference type="GO" id="GO:0071949">
    <property type="term" value="F:FAD binding"/>
    <property type="evidence" value="ECO:0007669"/>
    <property type="project" value="InterPro"/>
</dbReference>
<dbReference type="InterPro" id="IPR016170">
    <property type="entry name" value="Cytok_DH_C_sf"/>
</dbReference>
<reference evidence="11" key="1">
    <citation type="submission" date="2025-08" db="UniProtKB">
        <authorList>
            <consortium name="RefSeq"/>
        </authorList>
    </citation>
    <scope>IDENTIFICATION</scope>
</reference>
<evidence type="ECO:0000256" key="4">
    <source>
        <dbReference type="ARBA" id="ARBA00022630"/>
    </source>
</evidence>
<dbReference type="InterPro" id="IPR036318">
    <property type="entry name" value="FAD-bd_PCMH-like_sf"/>
</dbReference>
<dbReference type="InterPro" id="IPR016164">
    <property type="entry name" value="FAD-linked_Oxase-like_C"/>
</dbReference>
<dbReference type="Gene3D" id="3.30.465.10">
    <property type="match status" value="1"/>
</dbReference>
<sequence length="429" mass="47971">MIQNCLASPQRPCKMGIFLLLLIIISCFTRISANPSAQSFYDEKVLRNDSDSIKKASNDYGNIVHEIPSAVLFPSSVKEISCLVRSSNERSPPFTVAARGRGHSVRGQAMARGGVVVDMTALNKTRSRIRVSGKESSGFYADVGAEQLWIDVLRATLKRGLAPVSWTNYLYLSVGGTLSNAGISGQTFQRGPQINNVLELDVITGKGEFITCSRERKAKLFFAVLGGLGQFGIITRARIILEKAPTRDFETLLKELNYNPEFIFRTDTSLFDFLHRIGDLDSPTGPLDSHPWLNLFIPKSRISDFNAGVLATLLPKLNESSTILFYPFNRKKWDDRMSAVIPEEDVFYTLGLLHSSSPNAYQIYDEFNSQVLGFCKRAGIKVKQYLPNYKSQGDWIQHFGPKWPTFRQRKATFDPKFILSPGQGIFNSA</sequence>
<evidence type="ECO:0000313" key="10">
    <source>
        <dbReference type="Proteomes" id="UP000504604"/>
    </source>
</evidence>
<keyword evidence="6" id="KW-0560">Oxidoreductase</keyword>
<accession>A0A8M8VAG2</accession>
<dbReference type="SUPFAM" id="SSF55103">
    <property type="entry name" value="FAD-linked oxidases, C-terminal domain"/>
    <property type="match status" value="1"/>
</dbReference>
<keyword evidence="5" id="KW-0274">FAD</keyword>
<gene>
    <name evidence="11" type="primary">LOC105173822</name>
</gene>
<protein>
    <recommendedName>
        <fullName evidence="3">cytokinin dehydrogenase</fullName>
        <ecNumber evidence="3">1.5.99.12</ecNumber>
    </recommendedName>
</protein>
<dbReference type="InterPro" id="IPR006093">
    <property type="entry name" value="Oxy_OxRdtase_FAD_BS"/>
</dbReference>
<dbReference type="PANTHER" id="PTHR13878">
    <property type="entry name" value="GULONOLACTONE OXIDASE"/>
    <property type="match status" value="1"/>
</dbReference>
<dbReference type="Gene3D" id="3.30.43.10">
    <property type="entry name" value="Uridine Diphospho-n-acetylenolpyruvylglucosamine Reductase, domain 2"/>
    <property type="match status" value="1"/>
</dbReference>
<dbReference type="Gene3D" id="3.40.462.10">
    <property type="entry name" value="FAD-linked oxidases, C-terminal domain"/>
    <property type="match status" value="1"/>
</dbReference>
<proteinExistence type="inferred from homology"/>
<evidence type="ECO:0000256" key="7">
    <source>
        <dbReference type="ARBA" id="ARBA00048224"/>
    </source>
</evidence>
<evidence type="ECO:0000256" key="6">
    <source>
        <dbReference type="ARBA" id="ARBA00023002"/>
    </source>
</evidence>
<feature type="chain" id="PRO_5035457803" description="cytokinin dehydrogenase" evidence="8">
    <location>
        <begin position="34"/>
        <end position="429"/>
    </location>
</feature>
<dbReference type="Pfam" id="PF01565">
    <property type="entry name" value="FAD_binding_4"/>
    <property type="match status" value="1"/>
</dbReference>
<dbReference type="RefSeq" id="XP_020553289.1">
    <property type="nucleotide sequence ID" value="XM_020697630.1"/>
</dbReference>
<dbReference type="PROSITE" id="PS00862">
    <property type="entry name" value="OX2_COVAL_FAD"/>
    <property type="match status" value="1"/>
</dbReference>
<keyword evidence="10" id="KW-1185">Reference proteome</keyword>
<comment type="cofactor">
    <cofactor evidence="1">
        <name>FAD</name>
        <dbReference type="ChEBI" id="CHEBI:57692"/>
    </cofactor>
</comment>
<dbReference type="InterPro" id="IPR016167">
    <property type="entry name" value="FAD-bd_PCMH_sub1"/>
</dbReference>
<evidence type="ECO:0000256" key="2">
    <source>
        <dbReference type="ARBA" id="ARBA00005466"/>
    </source>
</evidence>
<dbReference type="InterPro" id="IPR016169">
    <property type="entry name" value="FAD-bd_PCMH_sub2"/>
</dbReference>
<dbReference type="SUPFAM" id="SSF56176">
    <property type="entry name" value="FAD-binding/transporter-associated domain-like"/>
    <property type="match status" value="1"/>
</dbReference>
<organism evidence="10 11">
    <name type="scientific">Sesamum indicum</name>
    <name type="common">Oriental sesame</name>
    <name type="synonym">Sesamum orientale</name>
    <dbReference type="NCBI Taxonomy" id="4182"/>
    <lineage>
        <taxon>Eukaryota</taxon>
        <taxon>Viridiplantae</taxon>
        <taxon>Streptophyta</taxon>
        <taxon>Embryophyta</taxon>
        <taxon>Tracheophyta</taxon>
        <taxon>Spermatophyta</taxon>
        <taxon>Magnoliopsida</taxon>
        <taxon>eudicotyledons</taxon>
        <taxon>Gunneridae</taxon>
        <taxon>Pentapetalae</taxon>
        <taxon>asterids</taxon>
        <taxon>lamiids</taxon>
        <taxon>Lamiales</taxon>
        <taxon>Pedaliaceae</taxon>
        <taxon>Sesamum</taxon>
    </lineage>
</organism>
<feature type="signal peptide" evidence="8">
    <location>
        <begin position="1"/>
        <end position="33"/>
    </location>
</feature>
<dbReference type="InterPro" id="IPR015345">
    <property type="entry name" value="Cytokinin_DH_FAD/cytokin-bd"/>
</dbReference>
<evidence type="ECO:0000256" key="3">
    <source>
        <dbReference type="ARBA" id="ARBA00011928"/>
    </source>
</evidence>
<evidence type="ECO:0000256" key="1">
    <source>
        <dbReference type="ARBA" id="ARBA00001974"/>
    </source>
</evidence>
<keyword evidence="8" id="KW-0732">Signal</keyword>
<dbReference type="GO" id="GO:0009690">
    <property type="term" value="P:cytokinin metabolic process"/>
    <property type="evidence" value="ECO:0007669"/>
    <property type="project" value="InterPro"/>
</dbReference>